<protein>
    <recommendedName>
        <fullName evidence="7">Zn(2)-C6 fungal-type domain-containing protein</fullName>
    </recommendedName>
</protein>
<evidence type="ECO:0000313" key="9">
    <source>
        <dbReference type="Proteomes" id="UP001220324"/>
    </source>
</evidence>
<dbReference type="GO" id="GO:0005634">
    <property type="term" value="C:nucleus"/>
    <property type="evidence" value="ECO:0007669"/>
    <property type="project" value="UniProtKB-SubCell"/>
</dbReference>
<dbReference type="Pfam" id="PF04082">
    <property type="entry name" value="Fungal_trans"/>
    <property type="match status" value="1"/>
</dbReference>
<keyword evidence="9" id="KW-1185">Reference proteome</keyword>
<gene>
    <name evidence="8" type="ORF">N7494_012978</name>
</gene>
<dbReference type="SMART" id="SM00906">
    <property type="entry name" value="Fungal_trans"/>
    <property type="match status" value="1"/>
</dbReference>
<dbReference type="GO" id="GO:0000981">
    <property type="term" value="F:DNA-binding transcription factor activity, RNA polymerase II-specific"/>
    <property type="evidence" value="ECO:0007669"/>
    <property type="project" value="InterPro"/>
</dbReference>
<dbReference type="PANTHER" id="PTHR47338:SF20">
    <property type="entry name" value="ZN(II)2CYS6 TRANSCRIPTION FACTOR (EUROFUNG)"/>
    <property type="match status" value="1"/>
</dbReference>
<dbReference type="InterPro" id="IPR036864">
    <property type="entry name" value="Zn2-C6_fun-type_DNA-bd_sf"/>
</dbReference>
<dbReference type="GO" id="GO:0003677">
    <property type="term" value="F:DNA binding"/>
    <property type="evidence" value="ECO:0007669"/>
    <property type="project" value="UniProtKB-KW"/>
</dbReference>
<keyword evidence="5" id="KW-0804">Transcription</keyword>
<dbReference type="Pfam" id="PF00172">
    <property type="entry name" value="Zn_clus"/>
    <property type="match status" value="1"/>
</dbReference>
<dbReference type="SUPFAM" id="SSF57701">
    <property type="entry name" value="Zn2/Cys6 DNA-binding domain"/>
    <property type="match status" value="1"/>
</dbReference>
<evidence type="ECO:0000256" key="6">
    <source>
        <dbReference type="ARBA" id="ARBA00023242"/>
    </source>
</evidence>
<dbReference type="Proteomes" id="UP001220324">
    <property type="component" value="Unassembled WGS sequence"/>
</dbReference>
<dbReference type="InterPro" id="IPR050815">
    <property type="entry name" value="TF_fung"/>
</dbReference>
<dbReference type="PANTHER" id="PTHR47338">
    <property type="entry name" value="ZN(II)2CYS6 TRANSCRIPTION FACTOR (EUROFUNG)-RELATED"/>
    <property type="match status" value="1"/>
</dbReference>
<sequence length="532" mass="59485">MDIGEAPRACASCKRNKRGCDKSLPKCSLCIRHNRDCDYSENSQFNHREELEDLRSRVLELEQRLTPVTLTPAASSISDLLNPDNSAHHSLYHDLSAVASFIDSDTSSTCNIPNPSNNISAPEEISSLLSISDMEEIKYRYFNSVHTWMPIVSKIRLERITQCEPRLLKADALLLIMCMKLVCTYDQRQGSSNLYNLTKKLSQEVELNGLVTVRTVQAGLLLCVYEAGHGIFPAAFLNISCCARQGVVLGLHNKLAPQLAGNPRSWVDWEERQRVWWMVVILDRYIAIGSDYRPLCTEDPNRDTLLPASDSAWDNGEMMCPERVLLSSNSDTPVSSFARLAQASNLLGRVVKHCNDTSLEIEYVLDNFERLTQTIIAFLQLITTNQDLSSNPFSTAAAICFSALFKLASHHACDMHIEQGLDIAVASRVRGIMQRSVQMLKDTSNQVILFVRDARQSLTSETMELVSPLVLNCIYSSTANLSWMGIENGAPQYAVGKAVCEEMLQSLGARWKAANAYLELQRVADRDQEEHA</sequence>
<dbReference type="CDD" id="cd00067">
    <property type="entry name" value="GAL4"/>
    <property type="match status" value="1"/>
</dbReference>
<dbReference type="GO" id="GO:0008270">
    <property type="term" value="F:zinc ion binding"/>
    <property type="evidence" value="ECO:0007669"/>
    <property type="project" value="InterPro"/>
</dbReference>
<dbReference type="PROSITE" id="PS50048">
    <property type="entry name" value="ZN2_CY6_FUNGAL_2"/>
    <property type="match status" value="1"/>
</dbReference>
<name>A0AAD6CNF0_9EURO</name>
<evidence type="ECO:0000313" key="8">
    <source>
        <dbReference type="EMBL" id="KAJ5526328.1"/>
    </source>
</evidence>
<evidence type="ECO:0000256" key="4">
    <source>
        <dbReference type="ARBA" id="ARBA00023125"/>
    </source>
</evidence>
<proteinExistence type="predicted"/>
<organism evidence="8 9">
    <name type="scientific">Penicillium frequentans</name>
    <dbReference type="NCBI Taxonomy" id="3151616"/>
    <lineage>
        <taxon>Eukaryota</taxon>
        <taxon>Fungi</taxon>
        <taxon>Dikarya</taxon>
        <taxon>Ascomycota</taxon>
        <taxon>Pezizomycotina</taxon>
        <taxon>Eurotiomycetes</taxon>
        <taxon>Eurotiomycetidae</taxon>
        <taxon>Eurotiales</taxon>
        <taxon>Aspergillaceae</taxon>
        <taxon>Penicillium</taxon>
    </lineage>
</organism>
<dbReference type="EMBL" id="JAQIZZ010000008">
    <property type="protein sequence ID" value="KAJ5526328.1"/>
    <property type="molecule type" value="Genomic_DNA"/>
</dbReference>
<accession>A0AAD6CNF0</accession>
<dbReference type="AlphaFoldDB" id="A0AAD6CNF0"/>
<reference evidence="8 9" key="1">
    <citation type="journal article" date="2023" name="IMA Fungus">
        <title>Comparative genomic study of the Penicillium genus elucidates a diverse pangenome and 15 lateral gene transfer events.</title>
        <authorList>
            <person name="Petersen C."/>
            <person name="Sorensen T."/>
            <person name="Nielsen M.R."/>
            <person name="Sondergaard T.E."/>
            <person name="Sorensen J.L."/>
            <person name="Fitzpatrick D.A."/>
            <person name="Frisvad J.C."/>
            <person name="Nielsen K.L."/>
        </authorList>
    </citation>
    <scope>NUCLEOTIDE SEQUENCE [LARGE SCALE GENOMIC DNA]</scope>
    <source>
        <strain evidence="8 9">IBT 35679</strain>
    </source>
</reference>
<dbReference type="InterPro" id="IPR001138">
    <property type="entry name" value="Zn2Cys6_DnaBD"/>
</dbReference>
<comment type="subcellular location">
    <subcellularLocation>
        <location evidence="1">Nucleus</location>
    </subcellularLocation>
</comment>
<dbReference type="GO" id="GO:0006351">
    <property type="term" value="P:DNA-templated transcription"/>
    <property type="evidence" value="ECO:0007669"/>
    <property type="project" value="InterPro"/>
</dbReference>
<evidence type="ECO:0000256" key="3">
    <source>
        <dbReference type="ARBA" id="ARBA00023015"/>
    </source>
</evidence>
<dbReference type="CDD" id="cd12148">
    <property type="entry name" value="fungal_TF_MHR"/>
    <property type="match status" value="1"/>
</dbReference>
<keyword evidence="6" id="KW-0539">Nucleus</keyword>
<evidence type="ECO:0000256" key="5">
    <source>
        <dbReference type="ARBA" id="ARBA00023163"/>
    </source>
</evidence>
<evidence type="ECO:0000256" key="1">
    <source>
        <dbReference type="ARBA" id="ARBA00004123"/>
    </source>
</evidence>
<dbReference type="PROSITE" id="PS00463">
    <property type="entry name" value="ZN2_CY6_FUNGAL_1"/>
    <property type="match status" value="1"/>
</dbReference>
<dbReference type="SMART" id="SM00066">
    <property type="entry name" value="GAL4"/>
    <property type="match status" value="1"/>
</dbReference>
<evidence type="ECO:0000256" key="2">
    <source>
        <dbReference type="ARBA" id="ARBA00022723"/>
    </source>
</evidence>
<comment type="caution">
    <text evidence="8">The sequence shown here is derived from an EMBL/GenBank/DDBJ whole genome shotgun (WGS) entry which is preliminary data.</text>
</comment>
<feature type="domain" description="Zn(2)-C6 fungal-type" evidence="7">
    <location>
        <begin position="9"/>
        <end position="39"/>
    </location>
</feature>
<dbReference type="Gene3D" id="4.10.240.10">
    <property type="entry name" value="Zn(2)-C6 fungal-type DNA-binding domain"/>
    <property type="match status" value="1"/>
</dbReference>
<keyword evidence="4" id="KW-0238">DNA-binding</keyword>
<dbReference type="InterPro" id="IPR007219">
    <property type="entry name" value="XnlR_reg_dom"/>
</dbReference>
<evidence type="ECO:0000259" key="7">
    <source>
        <dbReference type="PROSITE" id="PS50048"/>
    </source>
</evidence>
<keyword evidence="3" id="KW-0805">Transcription regulation</keyword>
<keyword evidence="2" id="KW-0479">Metal-binding</keyword>